<dbReference type="GO" id="GO:0003676">
    <property type="term" value="F:nucleic acid binding"/>
    <property type="evidence" value="ECO:0007669"/>
    <property type="project" value="InterPro"/>
</dbReference>
<dbReference type="InterPro" id="IPR027417">
    <property type="entry name" value="P-loop_NTPase"/>
</dbReference>
<keyword evidence="4" id="KW-1185">Reference proteome</keyword>
<feature type="domain" description="Helicase ATP-binding" evidence="2">
    <location>
        <begin position="30"/>
        <end position="226"/>
    </location>
</feature>
<dbReference type="Proteomes" id="UP000242432">
    <property type="component" value="Unassembled WGS sequence"/>
</dbReference>
<evidence type="ECO:0000256" key="1">
    <source>
        <dbReference type="SAM" id="MobiDB-lite"/>
    </source>
</evidence>
<keyword evidence="3" id="KW-0067">ATP-binding</keyword>
<keyword evidence="3" id="KW-0347">Helicase</keyword>
<sequence>MTDMKNEDNVEVHNIGRYTFAQTGNSTKENDMGMREMQARAFAKRHSKYLLIQAPPACGKSRALMFLALDKVINQGIKKVFIAVPQIAIGSSFADTKLSENGFFADWAVNPKYNLCTPGGDAQKVQRAVEFLDDPDAHYLLCSHATLTYFFDRVKDISKFDDALVAVDEFHHVSEDAENRLGNVIHSLMTESSCHVIAMTGSYFRGDSVPVLSPEDERLFDRVTYTYYEQLNGYKYLKSLGIDYAFYSGKWVNAVKKLIDTDKKMIIHIPSVNSRESTGDKTNEVSVLFDSLGHVISRDGDTGIYTIKAHNGKLLKVADLVTDTDNMQGVTLAALRNEANLKELNIIIALGMAKEGFDWPQCEYALTVGYRASLTEVVQIIGRATRDCPGKSHAQFTNLLAMPNALLDDVTDAVNTLLKAITLSLLMEQVLAPNVHFRKRGEDNGPSQTSGTNGVEINTGHRDGDNPPIDTSNITITIDDDGVSNTAIDIINQEGNDIINRLINDSPAVKSAIANGGEGISQELAEDAIVDVIKEMHPELTDEDISAMAKAIATTVILKATSHRPTDNPEGGQEGNPPTGTGQGTGPFVVVGEDNTQFVNINGKFINVDDLDFSLIESINPFANAYQFVSKAIEPELLKRIQEQTAQMREKMTLQKALELWPYINKFVKEQKREPELNSTNDFERRLAIALAMLKEERRKRNAKEKAEGNK</sequence>
<dbReference type="GO" id="GO:0005524">
    <property type="term" value="F:ATP binding"/>
    <property type="evidence" value="ECO:0007669"/>
    <property type="project" value="InterPro"/>
</dbReference>
<dbReference type="SMART" id="SM00487">
    <property type="entry name" value="DEXDc"/>
    <property type="match status" value="1"/>
</dbReference>
<gene>
    <name evidence="3" type="ORF">SAMN02745213_00518</name>
</gene>
<protein>
    <submittedName>
        <fullName evidence="3">Superfamily II DNA or RNA helicase</fullName>
    </submittedName>
</protein>
<proteinExistence type="predicted"/>
<evidence type="ECO:0000313" key="4">
    <source>
        <dbReference type="Proteomes" id="UP000242432"/>
    </source>
</evidence>
<organism evidence="3 4">
    <name type="scientific">Succinivibrio dextrinosolvens DSM 3072</name>
    <dbReference type="NCBI Taxonomy" id="1123324"/>
    <lineage>
        <taxon>Bacteria</taxon>
        <taxon>Pseudomonadati</taxon>
        <taxon>Pseudomonadota</taxon>
        <taxon>Gammaproteobacteria</taxon>
        <taxon>Aeromonadales</taxon>
        <taxon>Succinivibrionaceae</taxon>
        <taxon>Succinivibrio</taxon>
    </lineage>
</organism>
<dbReference type="GO" id="GO:0004386">
    <property type="term" value="F:helicase activity"/>
    <property type="evidence" value="ECO:0007669"/>
    <property type="project" value="UniProtKB-KW"/>
</dbReference>
<reference evidence="4" key="1">
    <citation type="submission" date="2017-02" db="EMBL/GenBank/DDBJ databases">
        <authorList>
            <person name="Varghese N."/>
            <person name="Submissions S."/>
        </authorList>
    </citation>
    <scope>NUCLEOTIDE SEQUENCE [LARGE SCALE GENOMIC DNA]</scope>
    <source>
        <strain evidence="4">DSM 3072</strain>
    </source>
</reference>
<dbReference type="EMBL" id="FUXX01000005">
    <property type="protein sequence ID" value="SKA58724.1"/>
    <property type="molecule type" value="Genomic_DNA"/>
</dbReference>
<name>A0A1T4V1F2_9GAMM</name>
<evidence type="ECO:0000313" key="3">
    <source>
        <dbReference type="EMBL" id="SKA58724.1"/>
    </source>
</evidence>
<evidence type="ECO:0000259" key="2">
    <source>
        <dbReference type="SMART" id="SM00487"/>
    </source>
</evidence>
<dbReference type="SUPFAM" id="SSF52540">
    <property type="entry name" value="P-loop containing nucleoside triphosphate hydrolases"/>
    <property type="match status" value="1"/>
</dbReference>
<dbReference type="AlphaFoldDB" id="A0A1T4V1F2"/>
<keyword evidence="3" id="KW-0378">Hydrolase</keyword>
<accession>A0A1T4V1F2</accession>
<dbReference type="InterPro" id="IPR014001">
    <property type="entry name" value="Helicase_ATP-bd"/>
</dbReference>
<dbReference type="Gene3D" id="3.40.50.300">
    <property type="entry name" value="P-loop containing nucleotide triphosphate hydrolases"/>
    <property type="match status" value="2"/>
</dbReference>
<feature type="region of interest" description="Disordered" evidence="1">
    <location>
        <begin position="438"/>
        <end position="471"/>
    </location>
</feature>
<dbReference type="Pfam" id="PF00270">
    <property type="entry name" value="DEAD"/>
    <property type="match status" value="1"/>
</dbReference>
<keyword evidence="3" id="KW-0547">Nucleotide-binding</keyword>
<feature type="region of interest" description="Disordered" evidence="1">
    <location>
        <begin position="562"/>
        <end position="586"/>
    </location>
</feature>
<dbReference type="InterPro" id="IPR011545">
    <property type="entry name" value="DEAD/DEAH_box_helicase_dom"/>
</dbReference>
<feature type="compositionally biased region" description="Polar residues" evidence="1">
    <location>
        <begin position="445"/>
        <end position="456"/>
    </location>
</feature>
<dbReference type="RefSeq" id="WP_234973809.1">
    <property type="nucleotide sequence ID" value="NZ_FUXX01000005.1"/>
</dbReference>
<feature type="compositionally biased region" description="Low complexity" evidence="1">
    <location>
        <begin position="568"/>
        <end position="580"/>
    </location>
</feature>